<evidence type="ECO:0000313" key="3">
    <source>
        <dbReference type="EMBL" id="CCV66227.1"/>
    </source>
</evidence>
<dbReference type="PANTHER" id="PTHR43155">
    <property type="entry name" value="CYCLIC DI-GMP PHOSPHODIESTERASE PA4108-RELATED"/>
    <property type="match status" value="1"/>
</dbReference>
<accession>U4KP69</accession>
<dbReference type="STRING" id="61635.BN85312060"/>
<dbReference type="SUPFAM" id="SSF109604">
    <property type="entry name" value="HD-domain/PDEase-like"/>
    <property type="match status" value="1"/>
</dbReference>
<dbReference type="CDD" id="cd01949">
    <property type="entry name" value="GGDEF"/>
    <property type="match status" value="1"/>
</dbReference>
<dbReference type="InterPro" id="IPR029787">
    <property type="entry name" value="Nucleotide_cyclase"/>
</dbReference>
<sequence length="472" mass="54452">MNDQHYKSLIFNGPIGYVHLKHVYDDLGRLNDFLFVEVNEVFSNIVKKDQREIINQQFNDVNLGFNLDKKRFIESYDLYTSNKGYTITKYSRISGEHFTFSFFPFSKDDVAVYLTKCDFSSKVYGDPLIVEESKAVYYDVITGLSNRTYFDKVLKAMDNLNYYPLGIIICDINDMKQINSNFGRTTGDYVIQSVSEILRPYEDYGYVISRTGDDEFGIITPNTSNDVLYKLMLELQEKFQSIKHELFDSSFTLQVSLGYNIKKHETEDINAIIKVAEDYMMRRKFIAHKHSGKDGLASIKAMMVNNSHETDDHMNRMAELALLFAKKMEMKQSTTDDLYLLSMLHDIGKVGIPTHIITKPGPLTDAEWIEMKKHPMIGYDIAKASLDLHSIAEGILSHHERWDGKGYPQGLIGRQVPLLSRIVSIIDAYDAMTEDRPYRKKMTQQEALDEIIRCKGTQFDPDLVEVFLTLFE</sequence>
<dbReference type="NCBIfam" id="TIGR00254">
    <property type="entry name" value="GGDEF"/>
    <property type="match status" value="1"/>
</dbReference>
<keyword evidence="3" id="KW-0378">Hydrolase</keyword>
<dbReference type="Gene3D" id="1.10.3210.10">
    <property type="entry name" value="Hypothetical protein af1432"/>
    <property type="match status" value="1"/>
</dbReference>
<name>U4KP69_9MOLU</name>
<dbReference type="InterPro" id="IPR037522">
    <property type="entry name" value="HD_GYP_dom"/>
</dbReference>
<dbReference type="Proteomes" id="UP000032737">
    <property type="component" value="Chromosome"/>
</dbReference>
<reference evidence="3 4" key="1">
    <citation type="journal article" date="2013" name="J. Mol. Microbiol. Biotechnol.">
        <title>Analysis of the Complete Genomes of Acholeplasma brassicae , A. palmae and A. laidlawii and Their Comparison to the Obligate Parasites from ' Candidatus Phytoplasma'.</title>
        <authorList>
            <person name="Kube M."/>
            <person name="Siewert C."/>
            <person name="Migdoll A.M."/>
            <person name="Duduk B."/>
            <person name="Holz S."/>
            <person name="Rabus R."/>
            <person name="Seemuller E."/>
            <person name="Mitrovic J."/>
            <person name="Muller I."/>
            <person name="Buttner C."/>
            <person name="Reinhardt R."/>
        </authorList>
    </citation>
    <scope>NUCLEOTIDE SEQUENCE [LARGE SCALE GENOMIC DNA]</scope>
    <source>
        <strain evidence="4">0502</strain>
    </source>
</reference>
<dbReference type="KEGG" id="abra:BN85312060"/>
<dbReference type="InterPro" id="IPR043128">
    <property type="entry name" value="Rev_trsase/Diguanyl_cyclase"/>
</dbReference>
<dbReference type="Gene3D" id="3.30.70.270">
    <property type="match status" value="1"/>
</dbReference>
<evidence type="ECO:0000259" key="2">
    <source>
        <dbReference type="PROSITE" id="PS51832"/>
    </source>
</evidence>
<feature type="domain" description="HD-GYP" evidence="2">
    <location>
        <begin position="288"/>
        <end position="472"/>
    </location>
</feature>
<dbReference type="RefSeq" id="WP_030005087.1">
    <property type="nucleotide sequence ID" value="NC_022549.1"/>
</dbReference>
<feature type="domain" description="GGDEF" evidence="1">
    <location>
        <begin position="163"/>
        <end position="301"/>
    </location>
</feature>
<dbReference type="PROSITE" id="PS51832">
    <property type="entry name" value="HD_GYP"/>
    <property type="match status" value="1"/>
</dbReference>
<dbReference type="InterPro" id="IPR003607">
    <property type="entry name" value="HD/PDEase_dom"/>
</dbReference>
<dbReference type="Pfam" id="PF13487">
    <property type="entry name" value="HD_5"/>
    <property type="match status" value="1"/>
</dbReference>
<dbReference type="Pfam" id="PF00990">
    <property type="entry name" value="GGDEF"/>
    <property type="match status" value="1"/>
</dbReference>
<dbReference type="SUPFAM" id="SSF55073">
    <property type="entry name" value="Nucleotide cyclase"/>
    <property type="match status" value="1"/>
</dbReference>
<proteinExistence type="predicted"/>
<dbReference type="CDD" id="cd00077">
    <property type="entry name" value="HDc"/>
    <property type="match status" value="1"/>
</dbReference>
<dbReference type="OrthoDB" id="383993at2"/>
<dbReference type="AlphaFoldDB" id="U4KP69"/>
<dbReference type="InterPro" id="IPR000160">
    <property type="entry name" value="GGDEF_dom"/>
</dbReference>
<organism evidence="3 4">
    <name type="scientific">Acholeplasma brassicae</name>
    <dbReference type="NCBI Taxonomy" id="61635"/>
    <lineage>
        <taxon>Bacteria</taxon>
        <taxon>Bacillati</taxon>
        <taxon>Mycoplasmatota</taxon>
        <taxon>Mollicutes</taxon>
        <taxon>Acholeplasmatales</taxon>
        <taxon>Acholeplasmataceae</taxon>
        <taxon>Acholeplasma</taxon>
    </lineage>
</organism>
<dbReference type="PROSITE" id="PS50887">
    <property type="entry name" value="GGDEF"/>
    <property type="match status" value="1"/>
</dbReference>
<protein>
    <submittedName>
        <fullName evidence="3">Predicted diguanylate cyclase and metal dependent phosphohydrolase</fullName>
    </submittedName>
</protein>
<keyword evidence="4" id="KW-1185">Reference proteome</keyword>
<evidence type="ECO:0000259" key="1">
    <source>
        <dbReference type="PROSITE" id="PS50887"/>
    </source>
</evidence>
<dbReference type="EMBL" id="FO681348">
    <property type="protein sequence ID" value="CCV66227.1"/>
    <property type="molecule type" value="Genomic_DNA"/>
</dbReference>
<evidence type="ECO:0000313" key="4">
    <source>
        <dbReference type="Proteomes" id="UP000032737"/>
    </source>
</evidence>
<dbReference type="SMART" id="SM00267">
    <property type="entry name" value="GGDEF"/>
    <property type="match status" value="1"/>
</dbReference>
<dbReference type="HOGENOM" id="CLU_000445_92_5_14"/>
<dbReference type="PANTHER" id="PTHR43155:SF2">
    <property type="entry name" value="CYCLIC DI-GMP PHOSPHODIESTERASE PA4108"/>
    <property type="match status" value="1"/>
</dbReference>
<dbReference type="SMART" id="SM00471">
    <property type="entry name" value="HDc"/>
    <property type="match status" value="1"/>
</dbReference>
<dbReference type="GO" id="GO:0016787">
    <property type="term" value="F:hydrolase activity"/>
    <property type="evidence" value="ECO:0007669"/>
    <property type="project" value="UniProtKB-KW"/>
</dbReference>
<gene>
    <name evidence="3" type="ORF">BN85312060</name>
</gene>